<dbReference type="AlphaFoldDB" id="A0A1X0F016"/>
<proteinExistence type="predicted"/>
<organism evidence="2 3">
    <name type="scientific">Mycobacterium mantenii</name>
    <dbReference type="NCBI Taxonomy" id="560555"/>
    <lineage>
        <taxon>Bacteria</taxon>
        <taxon>Bacillati</taxon>
        <taxon>Actinomycetota</taxon>
        <taxon>Actinomycetes</taxon>
        <taxon>Mycobacteriales</taxon>
        <taxon>Mycobacteriaceae</taxon>
        <taxon>Mycobacterium</taxon>
        <taxon>Mycobacterium avium complex (MAC)</taxon>
    </lineage>
</organism>
<gene>
    <name evidence="2" type="ORF">BST30_28855</name>
</gene>
<dbReference type="EMBL" id="MVHW01000128">
    <property type="protein sequence ID" value="ORA94579.1"/>
    <property type="molecule type" value="Genomic_DNA"/>
</dbReference>
<sequence>SRSVLRYQPRASVQNTELQAQLVELAQERRRFGYRRLHILLRRAGVQVNHKRIYRLYRAAGLMVKRRRRHGVAVERERLSLPSAPNQVWSMDFVFDALS</sequence>
<dbReference type="PANTHER" id="PTHR47515:SF1">
    <property type="entry name" value="BLR2054 PROTEIN"/>
    <property type="match status" value="1"/>
</dbReference>
<accession>A0A1X0F016</accession>
<dbReference type="InterPro" id="IPR025948">
    <property type="entry name" value="HTH-like_dom"/>
</dbReference>
<comment type="caution">
    <text evidence="2">The sequence shown here is derived from an EMBL/GenBank/DDBJ whole genome shotgun (WGS) entry which is preliminary data.</text>
</comment>
<dbReference type="PANTHER" id="PTHR47515">
    <property type="entry name" value="LOW CALCIUM RESPONSE LOCUS PROTEIN T"/>
    <property type="match status" value="1"/>
</dbReference>
<dbReference type="Proteomes" id="UP000192760">
    <property type="component" value="Unassembled WGS sequence"/>
</dbReference>
<evidence type="ECO:0000259" key="1">
    <source>
        <dbReference type="Pfam" id="PF13276"/>
    </source>
</evidence>
<evidence type="ECO:0000313" key="2">
    <source>
        <dbReference type="EMBL" id="ORA94579.1"/>
    </source>
</evidence>
<feature type="domain" description="HTH-like" evidence="1">
    <location>
        <begin position="18"/>
        <end position="70"/>
    </location>
</feature>
<reference evidence="2 3" key="1">
    <citation type="submission" date="2017-02" db="EMBL/GenBank/DDBJ databases">
        <title>The new phylogeny of genus Mycobacterium.</title>
        <authorList>
            <person name="Tortoli E."/>
            <person name="Trovato A."/>
            <person name="Cirillo D.M."/>
        </authorList>
    </citation>
    <scope>NUCLEOTIDE SEQUENCE [LARGE SCALE GENOMIC DNA]</scope>
    <source>
        <strain evidence="2 3">DSM 45255</strain>
    </source>
</reference>
<evidence type="ECO:0000313" key="3">
    <source>
        <dbReference type="Proteomes" id="UP000192760"/>
    </source>
</evidence>
<protein>
    <submittedName>
        <fullName evidence="2">Transposase</fullName>
    </submittedName>
</protein>
<feature type="non-terminal residue" evidence="2">
    <location>
        <position position="99"/>
    </location>
</feature>
<feature type="non-terminal residue" evidence="2">
    <location>
        <position position="1"/>
    </location>
</feature>
<name>A0A1X0F016_MYCNT</name>
<dbReference type="Pfam" id="PF13276">
    <property type="entry name" value="HTH_21"/>
    <property type="match status" value="1"/>
</dbReference>